<accession>A0AAU8CY69</accession>
<sequence>MSDKFPTGIDLFGDPIPANWGMRGRPEHVPSSQNRNKVSMLLALGWSNKRIAASLFITMPTLRKHYFSELRYRAVARDRLDAAVAMKLWDGVQDGNVGAIREFRKMLERNDLMLYGQTSRTADGHAGATTKPAKVLKLGKKDAERQAAHEPDPGTPLGELMARRQGQQIN</sequence>
<protein>
    <recommendedName>
        <fullName evidence="3">HTH luxR-type domain-containing protein</fullName>
    </recommendedName>
</protein>
<dbReference type="EMBL" id="CP159253">
    <property type="protein sequence ID" value="XCG51156.1"/>
    <property type="molecule type" value="Genomic_DNA"/>
</dbReference>
<dbReference type="Gene3D" id="1.10.10.10">
    <property type="entry name" value="Winged helix-like DNA-binding domain superfamily/Winged helix DNA-binding domain"/>
    <property type="match status" value="1"/>
</dbReference>
<dbReference type="InterPro" id="IPR036388">
    <property type="entry name" value="WH-like_DNA-bd_sf"/>
</dbReference>
<evidence type="ECO:0000313" key="2">
    <source>
        <dbReference type="EMBL" id="XCG51156.1"/>
    </source>
</evidence>
<evidence type="ECO:0008006" key="3">
    <source>
        <dbReference type="Google" id="ProtNLM"/>
    </source>
</evidence>
<reference evidence="2" key="1">
    <citation type="submission" date="2024-06" db="EMBL/GenBank/DDBJ databases">
        <title>Mesorhizobium karijinii sp. nov., a symbiont of the iconic Swainsona formosa from arid Australia.</title>
        <authorList>
            <person name="Hill Y.J."/>
            <person name="Watkin E.L.J."/>
            <person name="O'Hara G.W."/>
            <person name="Terpolilli J."/>
            <person name="Tye M.L."/>
            <person name="Kohlmeier M.G."/>
        </authorList>
    </citation>
    <scope>NUCLEOTIDE SEQUENCE</scope>
    <source>
        <strain evidence="2">WSM2240</strain>
    </source>
</reference>
<feature type="region of interest" description="Disordered" evidence="1">
    <location>
        <begin position="139"/>
        <end position="170"/>
    </location>
</feature>
<organism evidence="2">
    <name type="scientific">Mesorhizobium sp. WSM2240</name>
    <dbReference type="NCBI Taxonomy" id="3228851"/>
    <lineage>
        <taxon>Bacteria</taxon>
        <taxon>Pseudomonadati</taxon>
        <taxon>Pseudomonadota</taxon>
        <taxon>Alphaproteobacteria</taxon>
        <taxon>Hyphomicrobiales</taxon>
        <taxon>Phyllobacteriaceae</taxon>
        <taxon>Mesorhizobium</taxon>
    </lineage>
</organism>
<gene>
    <name evidence="2" type="ORF">ABVK50_12060</name>
</gene>
<name>A0AAU8CY69_9HYPH</name>
<dbReference type="RefSeq" id="WP_353641333.1">
    <property type="nucleotide sequence ID" value="NZ_CP159253.1"/>
</dbReference>
<feature type="compositionally biased region" description="Basic and acidic residues" evidence="1">
    <location>
        <begin position="139"/>
        <end position="152"/>
    </location>
</feature>
<dbReference type="AlphaFoldDB" id="A0AAU8CY69"/>
<evidence type="ECO:0000256" key="1">
    <source>
        <dbReference type="SAM" id="MobiDB-lite"/>
    </source>
</evidence>
<proteinExistence type="predicted"/>